<comment type="caution">
    <text evidence="2">The sequence shown here is derived from an EMBL/GenBank/DDBJ whole genome shotgun (WGS) entry which is preliminary data.</text>
</comment>
<evidence type="ECO:0000313" key="2">
    <source>
        <dbReference type="EMBL" id="OBZ71986.1"/>
    </source>
</evidence>
<gene>
    <name evidence="2" type="ORF">A0H81_08090</name>
</gene>
<sequence>MHPVQSDRSTSEKSESEAHHPRLAACTPSTLPALNRIPEPASAQPSTTPARVQPAYAATPVQPESPPMNIQPISANPKLCQPPRIHRTQFHPNHKQ</sequence>
<evidence type="ECO:0000256" key="1">
    <source>
        <dbReference type="SAM" id="MobiDB-lite"/>
    </source>
</evidence>
<keyword evidence="3" id="KW-1185">Reference proteome</keyword>
<protein>
    <submittedName>
        <fullName evidence="2">Uncharacterized protein</fullName>
    </submittedName>
</protein>
<accession>A0A1C7M6G0</accession>
<dbReference type="EMBL" id="LUGG01000010">
    <property type="protein sequence ID" value="OBZ71986.1"/>
    <property type="molecule type" value="Genomic_DNA"/>
</dbReference>
<name>A0A1C7M6G0_GRIFR</name>
<proteinExistence type="predicted"/>
<feature type="region of interest" description="Disordered" evidence="1">
    <location>
        <begin position="1"/>
        <end position="96"/>
    </location>
</feature>
<feature type="compositionally biased region" description="Basic residues" evidence="1">
    <location>
        <begin position="84"/>
        <end position="96"/>
    </location>
</feature>
<organism evidence="2 3">
    <name type="scientific">Grifola frondosa</name>
    <name type="common">Maitake</name>
    <name type="synonym">Polyporus frondosus</name>
    <dbReference type="NCBI Taxonomy" id="5627"/>
    <lineage>
        <taxon>Eukaryota</taxon>
        <taxon>Fungi</taxon>
        <taxon>Dikarya</taxon>
        <taxon>Basidiomycota</taxon>
        <taxon>Agaricomycotina</taxon>
        <taxon>Agaricomycetes</taxon>
        <taxon>Polyporales</taxon>
        <taxon>Grifolaceae</taxon>
        <taxon>Grifola</taxon>
    </lineage>
</organism>
<feature type="compositionally biased region" description="Basic and acidic residues" evidence="1">
    <location>
        <begin position="9"/>
        <end position="20"/>
    </location>
</feature>
<reference evidence="2 3" key="1">
    <citation type="submission" date="2016-03" db="EMBL/GenBank/DDBJ databases">
        <title>Whole genome sequencing of Grifola frondosa 9006-11.</title>
        <authorList>
            <person name="Min B."/>
            <person name="Park H."/>
            <person name="Kim J.-G."/>
            <person name="Cho H."/>
            <person name="Oh Y.-L."/>
            <person name="Kong W.-S."/>
            <person name="Choi I.-G."/>
        </authorList>
    </citation>
    <scope>NUCLEOTIDE SEQUENCE [LARGE SCALE GENOMIC DNA]</scope>
    <source>
        <strain evidence="2 3">9006-11</strain>
    </source>
</reference>
<dbReference type="Proteomes" id="UP000092993">
    <property type="component" value="Unassembled WGS sequence"/>
</dbReference>
<dbReference type="AlphaFoldDB" id="A0A1C7M6G0"/>
<evidence type="ECO:0000313" key="3">
    <source>
        <dbReference type="Proteomes" id="UP000092993"/>
    </source>
</evidence>